<dbReference type="Pfam" id="PF16197">
    <property type="entry name" value="KAsynt_C_assoc"/>
    <property type="match status" value="1"/>
</dbReference>
<dbReference type="InterPro" id="IPR009081">
    <property type="entry name" value="PP-bd_ACP"/>
</dbReference>
<feature type="region of interest" description="C-terminal hotdog fold" evidence="7">
    <location>
        <begin position="1028"/>
        <end position="1176"/>
    </location>
</feature>
<dbReference type="InterPro" id="IPR013968">
    <property type="entry name" value="PKS_KR"/>
</dbReference>
<dbReference type="PANTHER" id="PTHR43775">
    <property type="entry name" value="FATTY ACID SYNTHASE"/>
    <property type="match status" value="1"/>
</dbReference>
<dbReference type="EMBL" id="FUEG01000003">
    <property type="protein sequence ID" value="SJL02286.1"/>
    <property type="molecule type" value="Genomic_DNA"/>
</dbReference>
<dbReference type="InterPro" id="IPR032821">
    <property type="entry name" value="PKS_assoc"/>
</dbReference>
<dbReference type="STRING" id="47428.A0A284R0P6"/>
<dbReference type="CDD" id="cd00833">
    <property type="entry name" value="PKS"/>
    <property type="match status" value="1"/>
</dbReference>
<dbReference type="SUPFAM" id="SSF55048">
    <property type="entry name" value="Probable ACP-binding domain of malonyl-CoA ACP transacylase"/>
    <property type="match status" value="1"/>
</dbReference>
<feature type="domain" description="Ketosynthase family 3 (KS3)" evidence="8">
    <location>
        <begin position="12"/>
        <end position="429"/>
    </location>
</feature>
<dbReference type="Proteomes" id="UP000219338">
    <property type="component" value="Unassembled WGS sequence"/>
</dbReference>
<gene>
    <name evidence="10" type="ORF">ARMOST_05612</name>
</gene>
<feature type="domain" description="PKS/mFAS DH" evidence="9">
    <location>
        <begin position="898"/>
        <end position="1176"/>
    </location>
</feature>
<dbReference type="InterPro" id="IPR014043">
    <property type="entry name" value="Acyl_transferase_dom"/>
</dbReference>
<dbReference type="GO" id="GO:0006633">
    <property type="term" value="P:fatty acid biosynthetic process"/>
    <property type="evidence" value="ECO:0007669"/>
    <property type="project" value="InterPro"/>
</dbReference>
<dbReference type="InterPro" id="IPR049551">
    <property type="entry name" value="PKS_DH_C"/>
</dbReference>
<feature type="active site" description="Proton acceptor; for dehydratase activity" evidence="7">
    <location>
        <position position="934"/>
    </location>
</feature>
<dbReference type="InterPro" id="IPR001031">
    <property type="entry name" value="Thioesterase"/>
</dbReference>
<evidence type="ECO:0000259" key="8">
    <source>
        <dbReference type="PROSITE" id="PS52004"/>
    </source>
</evidence>
<sequence length="2418" mass="266004">MADLDSTSGATKCATAIVGISVEFPGGPMVSENLGYADFFEFLLNQGEAYETIPAERFDINAWHGTSTGDVITKTGTFLKSISLFDHLEFGITSRDVASMSVSTRKLIEHSFLALLDSGVDYRGRNVGCYMASTMDTSFTADPNNIEAAGSFAGYPYMTANKVSYHLDLRGPSIPTTTACSSTASALYLAVQALRLRDCESAVIGGCQLNYRVEDWIQYSDGKVLSVDGRCKPLDASADGFSRGEGVAVLVVKRLDDAIQDGDHIYASILGIGVSSTGSAGPVSAPVADTQTEAMRRAFAGTGRHPSEVDFVELHATGTAAGDPAEANWVSKNFVRDDILPVGSVKGNIGHLEVPSFFAAVSKVCSMFQTELIPPTVGIRTLNPAIDWTNINVPTRVSPLRARNPSGRSLVAINTSGIGGANAHAVLEGPPPFGDPSKGGRLGGPVLFVTGGLSPRSALSNADALAQMVLKNTDLARQISTTYGRRSRQMTWRSYTVFELEAGVLTFSPPVLCPRHSNRSPVVFVFSGQGPQHIDMGRELFKAYPTFRESVLRMDAIYKEVVGQSLILQTGLFSGSKKNFQREGGLWPITITLPSLAILQMALIDLLRSVGIVPDAVFGHSAGESSMLYSAGAASQEMALKLAIARGQALSLAEGVDGCMAAMSCSSAQAERFIQTAKHDLHAASILEIACFNGPDAVTISGHTSLVERTVNIARAEGVFATKLRTSVPVHSTLMEICRDKFKELISPLFDTYPTAAASLPVYSTVTGVQQNEPFTSEYFWKNTRQPVLFSSTAALVMREHPDAIYIEIGPHPVLATYLENPRAKAVLCPLVRPRYSDPKTPSEPYTFLDCLGRLAVLGCKHASVDFRQLNMHSRSPNSIPTIPYPFQRKHIPYYRGPSTFSTLENSARKTRRGPLGQSDMNISALTHPSLVDHVIHGEPIMPAAGYIEMALASGGRILWNVSFEAIMPLSKNTRPVKFQFEDCQWTVSSVVISSKDSVTQSHAMGYMSKAGTPRPPDLDINAFQLRSEKSDVNNFYETMTYFAQYGPMYRRVTAYWKNKRESLIQVMGADEQMISDGYVLHPAILDSCIHSAVHHLFTGNMDPTSYFLPSKVDVVTLYDIPAPESLQKPLYAHIVRQKWSPDAITFNVNIVDNAGQHILELSGLRVERHYLSPIKPPSRCFDMIHQPYGLPMLSTYRDDDEAHTSESTSFPEAHIDDIDQIEDAIDDTVKRLCRVVDTLTHSTSTRILRVLDLTTAGKSSHTTLSSQVLRLMNERQIFCDYSITSTKGQTSPNGNDNSSCHTVEFDWNTTAKHQYIPRHIYDVIIGISSEMRSSHIAALHDLLVPGGMVIIVIPNQIEGMLPGEQDLWRASMGKHFRSSSVIAGRRYFIIEAQKPTLHLPEIWVSGYEKQGFPMLSFRLGGELGMRNEILQSQSSNTAVIWIESTMDVSGAAARGFCRSLRREIVGTNVRLVLFNETWSTRERSGYLRWLSGVDGLENESEFLVERNGQLLLPRLVPSPSFEASQAPSIDSLRYWTATATGQVAASPCPRVPPSHVLLSISLMSEPNGNVRGLYGKIVDAGDTQWCIHSYVTAIVCGPLSNFAIVHTGQILAPRWKDQLGALVPTFIASSFLGFGSLKSCRRFQNRRAVLLLGNDDRSGLSERLTQVLEFFGISTIIAVDGAPQLLGLIKPGDLVLSSYNEDRKSTRSICDFVGASLYLWDDPVNGILEEVRRNPWKVSDTFDVLRDTNFPPSVLLGSSQTPSDLVAARAIKPCLFCEDVFYLLHGGIGSLGLQIALWMYQKGARKIVLTSRTGGVALSRKNPAAFNLLTYLSEIQDLELHLECCDASSVSDMQRLTSKLPGRIGGCILLSVILEDRSYANHTLETYNCVFPAKTEAFTVLEKTLAIEQLEFLVTVSSAAIFGSAGQTNYSSANTAVDFMIRRYPNAFALVAPAIIDSDTVIDPDTLLPRPSLKQWAPWAMTSQHLCACLEDGLARMRNQSFWLYIPDYSWSEFQRFCGPSPLYDHLIPMQSKTVLESQGEQGVLPQIEQLVCDSLGLSIEELSSDVPLTAYGLDSLSASRLSVSLRHFLSITQLQLLGDISLHDILALIRRTSNPLKDDRKLFDWRELNLPGETVVKLVDSEGIPLVIIHGASGNVLAFKGMQEVFDTPLYACQFTPDTPVSSLQSMAQFYFQQIKSAVPNGPYRLAGYCGTCLLTLEIARNFESNGDEIIQLAFLDYSPALYTSTILWDFDAQSLQNKVASIPLVNKLLDLMLTLYENSTSKLHLDIAKDLRKVAAGHVERELMMSYYQIFGDICRTITRFLIELGETDGVFSYRTLQVELTKLVRSIKACSMMTVFVASRGMVQSFDEPHKWKEDLGCRSIVPEAQVVVVESDHISILNHAMVADRLQQEWRNV</sequence>
<dbReference type="SUPFAM" id="SSF51735">
    <property type="entry name" value="NAD(P)-binding Rossmann-fold domains"/>
    <property type="match status" value="1"/>
</dbReference>
<dbReference type="Gene3D" id="3.40.50.1820">
    <property type="entry name" value="alpha/beta hydrolase"/>
    <property type="match status" value="1"/>
</dbReference>
<dbReference type="InterPro" id="IPR020807">
    <property type="entry name" value="PKS_DH"/>
</dbReference>
<keyword evidence="11" id="KW-1185">Reference proteome</keyword>
<reference evidence="11" key="1">
    <citation type="journal article" date="2017" name="Nat. Ecol. Evol.">
        <title>Genome expansion and lineage-specific genetic innovations in the forest pathogenic fungi Armillaria.</title>
        <authorList>
            <person name="Sipos G."/>
            <person name="Prasanna A.N."/>
            <person name="Walter M.C."/>
            <person name="O'Connor E."/>
            <person name="Balint B."/>
            <person name="Krizsan K."/>
            <person name="Kiss B."/>
            <person name="Hess J."/>
            <person name="Varga T."/>
            <person name="Slot J."/>
            <person name="Riley R."/>
            <person name="Boka B."/>
            <person name="Rigling D."/>
            <person name="Barry K."/>
            <person name="Lee J."/>
            <person name="Mihaltcheva S."/>
            <person name="LaButti K."/>
            <person name="Lipzen A."/>
            <person name="Waldron R."/>
            <person name="Moloney N.M."/>
            <person name="Sperisen C."/>
            <person name="Kredics L."/>
            <person name="Vagvoelgyi C."/>
            <person name="Patrignani A."/>
            <person name="Fitzpatrick D."/>
            <person name="Nagy I."/>
            <person name="Doyle S."/>
            <person name="Anderson J.B."/>
            <person name="Grigoriev I.V."/>
            <person name="Gueldener U."/>
            <person name="Muensterkoetter M."/>
            <person name="Nagy L.G."/>
        </authorList>
    </citation>
    <scope>NUCLEOTIDE SEQUENCE [LARGE SCALE GENOMIC DNA]</scope>
    <source>
        <strain evidence="11">C18/9</strain>
    </source>
</reference>
<dbReference type="SUPFAM" id="SSF52151">
    <property type="entry name" value="FabD/lysophospholipase-like"/>
    <property type="match status" value="1"/>
</dbReference>
<dbReference type="OrthoDB" id="329835at2759"/>
<dbReference type="InterPro" id="IPR020841">
    <property type="entry name" value="PKS_Beta-ketoAc_synthase_dom"/>
</dbReference>
<comment type="pathway">
    <text evidence="1">Secondary metabolite biosynthesis.</text>
</comment>
<evidence type="ECO:0000259" key="9">
    <source>
        <dbReference type="PROSITE" id="PS52019"/>
    </source>
</evidence>
<dbReference type="Gene3D" id="3.40.50.720">
    <property type="entry name" value="NAD(P)-binding Rossmann-like Domain"/>
    <property type="match status" value="1"/>
</dbReference>
<dbReference type="Pfam" id="PF00975">
    <property type="entry name" value="Thioesterase"/>
    <property type="match status" value="1"/>
</dbReference>
<dbReference type="InterPro" id="IPR001227">
    <property type="entry name" value="Ac_transferase_dom_sf"/>
</dbReference>
<proteinExistence type="predicted"/>
<dbReference type="GO" id="GO:0044550">
    <property type="term" value="P:secondary metabolite biosynthetic process"/>
    <property type="evidence" value="ECO:0007669"/>
    <property type="project" value="UniProtKB-ARBA"/>
</dbReference>
<dbReference type="GO" id="GO:0004315">
    <property type="term" value="F:3-oxoacyl-[acyl-carrier-protein] synthase activity"/>
    <property type="evidence" value="ECO:0007669"/>
    <property type="project" value="InterPro"/>
</dbReference>
<dbReference type="SMART" id="SM00826">
    <property type="entry name" value="PKS_DH"/>
    <property type="match status" value="1"/>
</dbReference>
<dbReference type="GO" id="GO:0004312">
    <property type="term" value="F:fatty acid synthase activity"/>
    <property type="evidence" value="ECO:0007669"/>
    <property type="project" value="TreeGrafter"/>
</dbReference>
<dbReference type="PROSITE" id="PS52019">
    <property type="entry name" value="PKS_MFAS_DH"/>
    <property type="match status" value="1"/>
</dbReference>
<dbReference type="Pfam" id="PF00109">
    <property type="entry name" value="ketoacyl-synt"/>
    <property type="match status" value="1"/>
</dbReference>
<dbReference type="Gene3D" id="3.10.129.110">
    <property type="entry name" value="Polyketide synthase dehydratase"/>
    <property type="match status" value="1"/>
</dbReference>
<dbReference type="InterPro" id="IPR016035">
    <property type="entry name" value="Acyl_Trfase/lysoPLipase"/>
</dbReference>
<evidence type="ECO:0000313" key="10">
    <source>
        <dbReference type="EMBL" id="SJL02286.1"/>
    </source>
</evidence>
<organism evidence="10 11">
    <name type="scientific">Armillaria ostoyae</name>
    <name type="common">Armillaria root rot fungus</name>
    <dbReference type="NCBI Taxonomy" id="47428"/>
    <lineage>
        <taxon>Eukaryota</taxon>
        <taxon>Fungi</taxon>
        <taxon>Dikarya</taxon>
        <taxon>Basidiomycota</taxon>
        <taxon>Agaricomycotina</taxon>
        <taxon>Agaricomycetes</taxon>
        <taxon>Agaricomycetidae</taxon>
        <taxon>Agaricales</taxon>
        <taxon>Marasmiineae</taxon>
        <taxon>Physalacriaceae</taxon>
        <taxon>Armillaria</taxon>
    </lineage>
</organism>
<dbReference type="InterPro" id="IPR036736">
    <property type="entry name" value="ACP-like_sf"/>
</dbReference>
<dbReference type="Gene3D" id="3.40.366.10">
    <property type="entry name" value="Malonyl-Coenzyme A Acyl Carrier Protein, domain 2"/>
    <property type="match status" value="1"/>
</dbReference>
<evidence type="ECO:0000256" key="4">
    <source>
        <dbReference type="ARBA" id="ARBA00022679"/>
    </source>
</evidence>
<name>A0A284R0P6_ARMOS</name>
<dbReference type="Pfam" id="PF21089">
    <property type="entry name" value="PKS_DH_N"/>
    <property type="match status" value="1"/>
</dbReference>
<dbReference type="Pfam" id="PF02801">
    <property type="entry name" value="Ketoacyl-synt_C"/>
    <property type="match status" value="1"/>
</dbReference>
<evidence type="ECO:0000256" key="5">
    <source>
        <dbReference type="ARBA" id="ARBA00023026"/>
    </source>
</evidence>
<keyword evidence="5" id="KW-0843">Virulence</keyword>
<dbReference type="InterPro" id="IPR049552">
    <property type="entry name" value="PKS_DH_N"/>
</dbReference>
<dbReference type="Pfam" id="PF00698">
    <property type="entry name" value="Acyl_transf_1"/>
    <property type="match status" value="1"/>
</dbReference>
<dbReference type="InterPro" id="IPR014031">
    <property type="entry name" value="Ketoacyl_synth_C"/>
</dbReference>
<keyword evidence="2" id="KW-0596">Phosphopantetheine</keyword>
<dbReference type="InterPro" id="IPR016039">
    <property type="entry name" value="Thiolase-like"/>
</dbReference>
<dbReference type="InterPro" id="IPR018201">
    <property type="entry name" value="Ketoacyl_synth_AS"/>
</dbReference>
<keyword evidence="3" id="KW-0597">Phosphoprotein</keyword>
<dbReference type="Gene3D" id="3.40.47.10">
    <property type="match status" value="1"/>
</dbReference>
<dbReference type="InterPro" id="IPR036291">
    <property type="entry name" value="NAD(P)-bd_dom_sf"/>
</dbReference>
<keyword evidence="6" id="KW-0511">Multifunctional enzyme</keyword>
<evidence type="ECO:0000256" key="6">
    <source>
        <dbReference type="ARBA" id="ARBA00023268"/>
    </source>
</evidence>
<dbReference type="InterPro" id="IPR057326">
    <property type="entry name" value="KR_dom"/>
</dbReference>
<evidence type="ECO:0000313" key="11">
    <source>
        <dbReference type="Proteomes" id="UP000219338"/>
    </source>
</evidence>
<dbReference type="PANTHER" id="PTHR43775:SF37">
    <property type="entry name" value="SI:DKEY-61P9.11"/>
    <property type="match status" value="1"/>
</dbReference>
<dbReference type="InterPro" id="IPR049900">
    <property type="entry name" value="PKS_mFAS_DH"/>
</dbReference>
<dbReference type="InterPro" id="IPR042104">
    <property type="entry name" value="PKS_dehydratase_sf"/>
</dbReference>
<dbReference type="OMA" id="MEATISH"/>
<keyword evidence="4" id="KW-0808">Transferase</keyword>
<dbReference type="SUPFAM" id="SSF53474">
    <property type="entry name" value="alpha/beta-Hydrolases"/>
    <property type="match status" value="1"/>
</dbReference>
<dbReference type="Pfam" id="PF14765">
    <property type="entry name" value="PS-DH"/>
    <property type="match status" value="1"/>
</dbReference>
<evidence type="ECO:0008006" key="12">
    <source>
        <dbReference type="Google" id="ProtNLM"/>
    </source>
</evidence>
<dbReference type="SUPFAM" id="SSF53901">
    <property type="entry name" value="Thiolase-like"/>
    <property type="match status" value="1"/>
</dbReference>
<dbReference type="SMART" id="SM00822">
    <property type="entry name" value="PKS_KR"/>
    <property type="match status" value="1"/>
</dbReference>
<feature type="active site" description="Proton donor; for dehydratase activity" evidence="7">
    <location>
        <position position="1087"/>
    </location>
</feature>
<dbReference type="InterPro" id="IPR050091">
    <property type="entry name" value="PKS_NRPS_Biosynth_Enz"/>
</dbReference>
<evidence type="ECO:0000256" key="2">
    <source>
        <dbReference type="ARBA" id="ARBA00022450"/>
    </source>
</evidence>
<dbReference type="InterPro" id="IPR016036">
    <property type="entry name" value="Malonyl_transacylase_ACP-bd"/>
</dbReference>
<protein>
    <recommendedName>
        <fullName evidence="12">Carrier domain-containing protein</fullName>
    </recommendedName>
</protein>
<feature type="region of interest" description="N-terminal hotdog fold" evidence="7">
    <location>
        <begin position="898"/>
        <end position="1015"/>
    </location>
</feature>
<dbReference type="PROSITE" id="PS52004">
    <property type="entry name" value="KS3_2"/>
    <property type="match status" value="1"/>
</dbReference>
<dbReference type="SMART" id="SM00827">
    <property type="entry name" value="PKS_AT"/>
    <property type="match status" value="1"/>
</dbReference>
<dbReference type="SUPFAM" id="SSF47336">
    <property type="entry name" value="ACP-like"/>
    <property type="match status" value="1"/>
</dbReference>
<dbReference type="SMART" id="SM00825">
    <property type="entry name" value="PKS_KS"/>
    <property type="match status" value="1"/>
</dbReference>
<dbReference type="PROSITE" id="PS00606">
    <property type="entry name" value="KS3_1"/>
    <property type="match status" value="1"/>
</dbReference>
<dbReference type="InterPro" id="IPR029058">
    <property type="entry name" value="AB_hydrolase_fold"/>
</dbReference>
<dbReference type="Pfam" id="PF00550">
    <property type="entry name" value="PP-binding"/>
    <property type="match status" value="1"/>
</dbReference>
<evidence type="ECO:0000256" key="1">
    <source>
        <dbReference type="ARBA" id="ARBA00005179"/>
    </source>
</evidence>
<evidence type="ECO:0000256" key="7">
    <source>
        <dbReference type="PROSITE-ProRule" id="PRU01363"/>
    </source>
</evidence>
<accession>A0A284R0P6</accession>
<dbReference type="Pfam" id="PF08659">
    <property type="entry name" value="KR"/>
    <property type="match status" value="1"/>
</dbReference>
<dbReference type="InterPro" id="IPR014030">
    <property type="entry name" value="Ketoacyl_synth_N"/>
</dbReference>
<evidence type="ECO:0000256" key="3">
    <source>
        <dbReference type="ARBA" id="ARBA00022553"/>
    </source>
</evidence>